<dbReference type="GO" id="GO:0032196">
    <property type="term" value="P:transposition"/>
    <property type="evidence" value="ECO:0007669"/>
    <property type="project" value="TreeGrafter"/>
</dbReference>
<dbReference type="GO" id="GO:0003676">
    <property type="term" value="F:nucleic acid binding"/>
    <property type="evidence" value="ECO:0007669"/>
    <property type="project" value="InterPro"/>
</dbReference>
<evidence type="ECO:0008006" key="3">
    <source>
        <dbReference type="Google" id="ProtNLM"/>
    </source>
</evidence>
<dbReference type="InterPro" id="IPR051917">
    <property type="entry name" value="Transposase-Integrase"/>
</dbReference>
<reference evidence="1 2" key="1">
    <citation type="submission" date="2019-07" db="EMBL/GenBank/DDBJ databases">
        <title>Active sludge and wastewater microbial communities from Klosterneuburg, Austria.</title>
        <authorList>
            <person name="Wagner M."/>
        </authorList>
    </citation>
    <scope>NUCLEOTIDE SEQUENCE [LARGE SCALE GENOMIC DNA]</scope>
    <source>
        <strain evidence="1 2">Nm2</strain>
    </source>
</reference>
<dbReference type="PANTHER" id="PTHR10948:SF23">
    <property type="entry name" value="TRANSPOSASE INSI FOR INSERTION SEQUENCE ELEMENT IS30A-RELATED"/>
    <property type="match status" value="1"/>
</dbReference>
<proteinExistence type="predicted"/>
<dbReference type="SUPFAM" id="SSF53098">
    <property type="entry name" value="Ribonuclease H-like"/>
    <property type="match status" value="1"/>
</dbReference>
<dbReference type="PANTHER" id="PTHR10948">
    <property type="entry name" value="TRANSPOSASE"/>
    <property type="match status" value="1"/>
</dbReference>
<dbReference type="Proteomes" id="UP000324176">
    <property type="component" value="Unassembled WGS sequence"/>
</dbReference>
<dbReference type="AlphaFoldDB" id="A0A5D3YJX5"/>
<dbReference type="GO" id="GO:0005829">
    <property type="term" value="C:cytosol"/>
    <property type="evidence" value="ECO:0007669"/>
    <property type="project" value="TreeGrafter"/>
</dbReference>
<organism evidence="1 2">
    <name type="scientific">Nitrosomonas communis</name>
    <dbReference type="NCBI Taxonomy" id="44574"/>
    <lineage>
        <taxon>Bacteria</taxon>
        <taxon>Pseudomonadati</taxon>
        <taxon>Pseudomonadota</taxon>
        <taxon>Betaproteobacteria</taxon>
        <taxon>Nitrosomonadales</taxon>
        <taxon>Nitrosomonadaceae</taxon>
        <taxon>Nitrosomonas</taxon>
    </lineage>
</organism>
<dbReference type="GO" id="GO:0004803">
    <property type="term" value="F:transposase activity"/>
    <property type="evidence" value="ECO:0007669"/>
    <property type="project" value="TreeGrafter"/>
</dbReference>
<evidence type="ECO:0000313" key="1">
    <source>
        <dbReference type="EMBL" id="TYP92810.1"/>
    </source>
</evidence>
<dbReference type="InterPro" id="IPR012337">
    <property type="entry name" value="RNaseH-like_sf"/>
</dbReference>
<name>A0A5D3YJX5_9PROT</name>
<dbReference type="EMBL" id="VNHT01000005">
    <property type="protein sequence ID" value="TYP92810.1"/>
    <property type="molecule type" value="Genomic_DNA"/>
</dbReference>
<sequence>MIGKNHQGVLVTLAKRKSRYILEGQLPAKHAQGVLVKINSLLRPHKHKCYAVTFDKRRELAGHEIIAQELEADIYFDFAPPNHSWEKGLNENSNGLLQRYFPKMRLTGVTEEQVQWAVDNLNH</sequence>
<dbReference type="NCBIfam" id="NF033563">
    <property type="entry name" value="transpos_IS30"/>
    <property type="match status" value="1"/>
</dbReference>
<gene>
    <name evidence="1" type="ORF">BCL69_10059</name>
</gene>
<dbReference type="Gene3D" id="3.30.420.10">
    <property type="entry name" value="Ribonuclease H-like superfamily/Ribonuclease H"/>
    <property type="match status" value="1"/>
</dbReference>
<dbReference type="InterPro" id="IPR053392">
    <property type="entry name" value="Transposase_IS30-like"/>
</dbReference>
<accession>A0A5D3YJX5</accession>
<evidence type="ECO:0000313" key="2">
    <source>
        <dbReference type="Proteomes" id="UP000324176"/>
    </source>
</evidence>
<dbReference type="InterPro" id="IPR036397">
    <property type="entry name" value="RNaseH_sf"/>
</dbReference>
<comment type="caution">
    <text evidence="1">The sequence shown here is derived from an EMBL/GenBank/DDBJ whole genome shotgun (WGS) entry which is preliminary data.</text>
</comment>
<protein>
    <recommendedName>
        <fullName evidence="3">Integrase catalytic domain-containing protein</fullName>
    </recommendedName>
</protein>